<dbReference type="OrthoDB" id="9792152at2"/>
<dbReference type="InterPro" id="IPR015500">
    <property type="entry name" value="Peptidase_S8_subtilisin-rel"/>
</dbReference>
<evidence type="ECO:0000259" key="7">
    <source>
        <dbReference type="Pfam" id="PF00082"/>
    </source>
</evidence>
<dbReference type="EMBL" id="VOOR01000010">
    <property type="protein sequence ID" value="TXB64879.1"/>
    <property type="molecule type" value="Genomic_DNA"/>
</dbReference>
<dbReference type="InterPro" id="IPR023828">
    <property type="entry name" value="Peptidase_S8_Ser-AS"/>
</dbReference>
<feature type="signal peptide" evidence="6">
    <location>
        <begin position="1"/>
        <end position="24"/>
    </location>
</feature>
<dbReference type="PRINTS" id="PR00723">
    <property type="entry name" value="SUBTILISIN"/>
</dbReference>
<dbReference type="PIRSF" id="PIRSF037903">
    <property type="entry name" value="Subtilisin_rel_GFO_2223"/>
    <property type="match status" value="1"/>
</dbReference>
<keyword evidence="4 5" id="KW-0720">Serine protease</keyword>
<feature type="active site" description="Charge relay system" evidence="5">
    <location>
        <position position="408"/>
    </location>
</feature>
<keyword evidence="6" id="KW-0732">Signal</keyword>
<proteinExistence type="inferred from homology"/>
<evidence type="ECO:0000256" key="1">
    <source>
        <dbReference type="ARBA" id="ARBA00011073"/>
    </source>
</evidence>
<dbReference type="InterPro" id="IPR017317">
    <property type="entry name" value="Pept_S8_subtilisin_bacteroid-2"/>
</dbReference>
<dbReference type="PROSITE" id="PS00138">
    <property type="entry name" value="SUBTILASE_SER"/>
    <property type="match status" value="1"/>
</dbReference>
<dbReference type="InterPro" id="IPR000209">
    <property type="entry name" value="Peptidase_S8/S53_dom"/>
</dbReference>
<sequence>MTKLMTKLLLASTLALFCSAYAQAQGPNASSSLNYYWVSFTDKTGTPYSIDAPEAFLSPRAIQKRERLNIEVTAADFPPNPAYLEGLKAQGARVHHRSRWLNAATVACDSATAAALLALDYVQTVNYVGKYSGQKGPGVKPLKGMAKLGSEIKPDEYYGYGAQQIKLINGDSLHQMGFDGSGVLVAVLDGGFTGVDQSPFFDSLRANEQLLPAVDIVDMDDVAWESSSHGTKVLSCMGANRPGLLVGTAPGATYICIKTEETRSETLTEECHWVAGIEYADSLGADVVNSSLGYTQFDENEMNYTLTDLNGRKSVASQAADIAASKGMLVVTSAGNEGSSAWRGLGVPADAAGALSIGATTLDGRRASFSSYGPTADRRIKPDVSAPGAWVTLADARNYQVTMGSGTSFASPITAGMVACLRQAFPTASVEEIYDAVRNSSSQADVPDASIGYGIPDFVKAYHLLKEADKPRP</sequence>
<comment type="caution">
    <text evidence="8">The sequence shown here is derived from an EMBL/GenBank/DDBJ whole genome shotgun (WGS) entry which is preliminary data.</text>
</comment>
<reference evidence="8 9" key="1">
    <citation type="submission" date="2019-08" db="EMBL/GenBank/DDBJ databases">
        <title>Genome of Phaeodactylibacter luteus.</title>
        <authorList>
            <person name="Bowman J.P."/>
        </authorList>
    </citation>
    <scope>NUCLEOTIDE SEQUENCE [LARGE SCALE GENOMIC DNA]</scope>
    <source>
        <strain evidence="8 9">KCTC 42180</strain>
    </source>
</reference>
<evidence type="ECO:0000256" key="3">
    <source>
        <dbReference type="ARBA" id="ARBA00022801"/>
    </source>
</evidence>
<keyword evidence="3 5" id="KW-0378">Hydrolase</keyword>
<gene>
    <name evidence="8" type="ORF">FRY97_06535</name>
</gene>
<feature type="chain" id="PRO_5022674930" evidence="6">
    <location>
        <begin position="25"/>
        <end position="473"/>
    </location>
</feature>
<evidence type="ECO:0000256" key="2">
    <source>
        <dbReference type="ARBA" id="ARBA00022670"/>
    </source>
</evidence>
<comment type="similarity">
    <text evidence="1 5">Belongs to the peptidase S8 family.</text>
</comment>
<dbReference type="Gene3D" id="3.40.50.200">
    <property type="entry name" value="Peptidase S8/S53 domain"/>
    <property type="match status" value="1"/>
</dbReference>
<name>A0A5C6RS62_9BACT</name>
<evidence type="ECO:0000313" key="8">
    <source>
        <dbReference type="EMBL" id="TXB64879.1"/>
    </source>
</evidence>
<evidence type="ECO:0000256" key="5">
    <source>
        <dbReference type="PROSITE-ProRule" id="PRU01240"/>
    </source>
</evidence>
<evidence type="ECO:0000256" key="6">
    <source>
        <dbReference type="SAM" id="SignalP"/>
    </source>
</evidence>
<dbReference type="PANTHER" id="PTHR43806:SF67">
    <property type="entry name" value="EGF-LIKE DOMAIN-CONTAINING PROTEIN"/>
    <property type="match status" value="1"/>
</dbReference>
<keyword evidence="9" id="KW-1185">Reference proteome</keyword>
<feature type="active site" description="Charge relay system" evidence="5">
    <location>
        <position position="229"/>
    </location>
</feature>
<dbReference type="AlphaFoldDB" id="A0A5C6RS62"/>
<dbReference type="GO" id="GO:0006508">
    <property type="term" value="P:proteolysis"/>
    <property type="evidence" value="ECO:0007669"/>
    <property type="project" value="UniProtKB-KW"/>
</dbReference>
<dbReference type="GO" id="GO:0004252">
    <property type="term" value="F:serine-type endopeptidase activity"/>
    <property type="evidence" value="ECO:0007669"/>
    <property type="project" value="UniProtKB-UniRule"/>
</dbReference>
<dbReference type="Proteomes" id="UP000321580">
    <property type="component" value="Unassembled WGS sequence"/>
</dbReference>
<evidence type="ECO:0000313" key="9">
    <source>
        <dbReference type="Proteomes" id="UP000321580"/>
    </source>
</evidence>
<feature type="active site" description="Charge relay system" evidence="5">
    <location>
        <position position="189"/>
    </location>
</feature>
<organism evidence="8 9">
    <name type="scientific">Phaeodactylibacter luteus</name>
    <dbReference type="NCBI Taxonomy" id="1564516"/>
    <lineage>
        <taxon>Bacteria</taxon>
        <taxon>Pseudomonadati</taxon>
        <taxon>Bacteroidota</taxon>
        <taxon>Saprospiria</taxon>
        <taxon>Saprospirales</taxon>
        <taxon>Haliscomenobacteraceae</taxon>
        <taxon>Phaeodactylibacter</taxon>
    </lineage>
</organism>
<dbReference type="PROSITE" id="PS51892">
    <property type="entry name" value="SUBTILASE"/>
    <property type="match status" value="1"/>
</dbReference>
<protein>
    <submittedName>
        <fullName evidence="8">S8 family serine peptidase</fullName>
    </submittedName>
</protein>
<dbReference type="RefSeq" id="WP_147166646.1">
    <property type="nucleotide sequence ID" value="NZ_VOOR01000010.1"/>
</dbReference>
<feature type="domain" description="Peptidase S8/S53" evidence="7">
    <location>
        <begin position="180"/>
        <end position="454"/>
    </location>
</feature>
<accession>A0A5C6RS62</accession>
<dbReference type="PANTHER" id="PTHR43806">
    <property type="entry name" value="PEPTIDASE S8"/>
    <property type="match status" value="1"/>
</dbReference>
<dbReference type="SUPFAM" id="SSF52743">
    <property type="entry name" value="Subtilisin-like"/>
    <property type="match status" value="1"/>
</dbReference>
<dbReference type="InterPro" id="IPR036852">
    <property type="entry name" value="Peptidase_S8/S53_dom_sf"/>
</dbReference>
<dbReference type="InterPro" id="IPR050131">
    <property type="entry name" value="Peptidase_S8_subtilisin-like"/>
</dbReference>
<evidence type="ECO:0000256" key="4">
    <source>
        <dbReference type="ARBA" id="ARBA00022825"/>
    </source>
</evidence>
<keyword evidence="2 5" id="KW-0645">Protease</keyword>
<dbReference type="Pfam" id="PF00082">
    <property type="entry name" value="Peptidase_S8"/>
    <property type="match status" value="1"/>
</dbReference>